<reference evidence="2 3" key="1">
    <citation type="submission" date="2021-01" db="EMBL/GenBank/DDBJ databases">
        <title>Genome Sequence and Methylation Pattern of Haloterrigena salifodinae BOL5-1, An Extremely Halophilic Archaeon from a Bolivian Salt Mine.</title>
        <authorList>
            <person name="DasSarma P."/>
            <person name="Anton B.P."/>
            <person name="DasSarma S.L."/>
            <person name="von Ehrenheim H.A.L."/>
            <person name="Martinez F.L."/>
            <person name="Guzman D."/>
            <person name="Roberts R.J."/>
            <person name="DasSarma S."/>
        </authorList>
    </citation>
    <scope>NUCLEOTIDE SEQUENCE [LARGE SCALE GENOMIC DNA]</scope>
    <source>
        <strain evidence="2 3">BOL5-1</strain>
    </source>
</reference>
<evidence type="ECO:0000313" key="3">
    <source>
        <dbReference type="Proteomes" id="UP000637819"/>
    </source>
</evidence>
<proteinExistence type="predicted"/>
<evidence type="ECO:0000256" key="1">
    <source>
        <dbReference type="SAM" id="Phobius"/>
    </source>
</evidence>
<dbReference type="EMBL" id="CP069188">
    <property type="protein sequence ID" value="QRV17353.1"/>
    <property type="molecule type" value="Genomic_DNA"/>
</dbReference>
<name>A0A8T8E6V6_9EURY</name>
<feature type="transmembrane region" description="Helical" evidence="1">
    <location>
        <begin position="35"/>
        <end position="53"/>
    </location>
</feature>
<feature type="transmembrane region" description="Helical" evidence="1">
    <location>
        <begin position="65"/>
        <end position="86"/>
    </location>
</feature>
<evidence type="ECO:0000313" key="2">
    <source>
        <dbReference type="EMBL" id="QRV17353.1"/>
    </source>
</evidence>
<keyword evidence="3" id="KW-1185">Reference proteome</keyword>
<organism evidence="2 3">
    <name type="scientific">Haloterrigena salifodinae</name>
    <dbReference type="NCBI Taxonomy" id="2675099"/>
    <lineage>
        <taxon>Archaea</taxon>
        <taxon>Methanobacteriati</taxon>
        <taxon>Methanobacteriota</taxon>
        <taxon>Stenosarchaea group</taxon>
        <taxon>Halobacteria</taxon>
        <taxon>Halobacteriales</taxon>
        <taxon>Natrialbaceae</taxon>
        <taxon>Haloterrigena</taxon>
    </lineage>
</organism>
<dbReference type="KEGG" id="hsal:JMJ58_18590"/>
<keyword evidence="1" id="KW-1133">Transmembrane helix</keyword>
<gene>
    <name evidence="2" type="ORF">JMJ58_18590</name>
</gene>
<sequence length="103" mass="11340">METGLRGIDPFVILLVVIVVGVAVLARYRTWRPDIALVGVGGLLLWVFGTIFRNYWTVEQYTVEIGLYLLLASGFLFVLVGAGGVLKRRLESGTDHGHDPRIG</sequence>
<dbReference type="Proteomes" id="UP000637819">
    <property type="component" value="Chromosome"/>
</dbReference>
<keyword evidence="1" id="KW-0472">Membrane</keyword>
<dbReference type="AlphaFoldDB" id="A0A8T8E6V6"/>
<accession>A0A8T8E6V6</accession>
<feature type="transmembrane region" description="Helical" evidence="1">
    <location>
        <begin position="12"/>
        <end position="28"/>
    </location>
</feature>
<protein>
    <submittedName>
        <fullName evidence="2">Uncharacterized protein</fullName>
    </submittedName>
</protein>
<keyword evidence="1" id="KW-0812">Transmembrane</keyword>